<dbReference type="SMART" id="SM00754">
    <property type="entry name" value="CHRD"/>
    <property type="match status" value="1"/>
</dbReference>
<organism evidence="3 4">
    <name type="scientific">Candidatus Accumulibacter appositus</name>
    <dbReference type="NCBI Taxonomy" id="1454003"/>
    <lineage>
        <taxon>Bacteria</taxon>
        <taxon>Pseudomonadati</taxon>
        <taxon>Pseudomonadota</taxon>
        <taxon>Betaproteobacteria</taxon>
        <taxon>Candidatus Accumulibacter</taxon>
    </lineage>
</organism>
<accession>A0A011NHF4</accession>
<keyword evidence="1" id="KW-0732">Signal</keyword>
<dbReference type="Pfam" id="PF07589">
    <property type="entry name" value="PEP-CTERM"/>
    <property type="match status" value="1"/>
</dbReference>
<gene>
    <name evidence="3" type="ORF">AW10_00645</name>
</gene>
<dbReference type="Pfam" id="PF07452">
    <property type="entry name" value="CHRD"/>
    <property type="match status" value="1"/>
</dbReference>
<dbReference type="PATRIC" id="fig|1454003.3.peg.660"/>
<evidence type="ECO:0000313" key="4">
    <source>
        <dbReference type="Proteomes" id="UP000021816"/>
    </source>
</evidence>
<dbReference type="AlphaFoldDB" id="A0A011NHF4"/>
<feature type="signal peptide" evidence="1">
    <location>
        <begin position="1"/>
        <end position="23"/>
    </location>
</feature>
<feature type="domain" description="CHRD" evidence="2">
    <location>
        <begin position="24"/>
        <end position="147"/>
    </location>
</feature>
<proteinExistence type="predicted"/>
<dbReference type="STRING" id="1454003.AW10_00645"/>
<reference evidence="3 4" key="1">
    <citation type="submission" date="2014-02" db="EMBL/GenBank/DDBJ databases">
        <title>Expanding our view of genomic diversity in Candidatus Accumulibacter clades.</title>
        <authorList>
            <person name="Skennerton C.T."/>
            <person name="Barr J.J."/>
            <person name="Slater F.R."/>
            <person name="Bond P.L."/>
            <person name="Tyson G.W."/>
        </authorList>
    </citation>
    <scope>NUCLEOTIDE SEQUENCE [LARGE SCALE GENOMIC DNA]</scope>
    <source>
        <strain evidence="4">BA-92</strain>
    </source>
</reference>
<evidence type="ECO:0000313" key="3">
    <source>
        <dbReference type="EMBL" id="EXI82198.1"/>
    </source>
</evidence>
<protein>
    <submittedName>
        <fullName evidence="3">PEP-CTERM protein sorting domain protein</fullName>
    </submittedName>
</protein>
<dbReference type="PROSITE" id="PS50933">
    <property type="entry name" value="CHRD"/>
    <property type="match status" value="1"/>
</dbReference>
<sequence precursor="true">MMKKTLVGLIAMAGMLVSAATQATIIPWSATINSAQEFPTNPSMATGSASGTIDNVSGSLAWNIAFSGLSGPLVGMHFHGPAAPGVNAGVQVNIGALIGLLPNPNIGATTISAQQITDLLAGNWYINLHTAQNPGGEIRGQVIPGAVPEPAMLGLLGLGLAGLAASRRRKQ</sequence>
<dbReference type="NCBIfam" id="TIGR02595">
    <property type="entry name" value="PEP_CTERM"/>
    <property type="match status" value="1"/>
</dbReference>
<dbReference type="Proteomes" id="UP000021816">
    <property type="component" value="Unassembled WGS sequence"/>
</dbReference>
<name>A0A011NHF4_9PROT</name>
<dbReference type="InterPro" id="IPR010895">
    <property type="entry name" value="CHRD"/>
</dbReference>
<feature type="chain" id="PRO_5001461275" evidence="1">
    <location>
        <begin position="24"/>
        <end position="171"/>
    </location>
</feature>
<dbReference type="InterPro" id="IPR013424">
    <property type="entry name" value="Ice-binding_C"/>
</dbReference>
<dbReference type="EMBL" id="JEMX01000012">
    <property type="protein sequence ID" value="EXI82198.1"/>
    <property type="molecule type" value="Genomic_DNA"/>
</dbReference>
<comment type="caution">
    <text evidence="3">The sequence shown here is derived from an EMBL/GenBank/DDBJ whole genome shotgun (WGS) entry which is preliminary data.</text>
</comment>
<evidence type="ECO:0000256" key="1">
    <source>
        <dbReference type="SAM" id="SignalP"/>
    </source>
</evidence>
<evidence type="ECO:0000259" key="2">
    <source>
        <dbReference type="PROSITE" id="PS50933"/>
    </source>
</evidence>